<accession>A0ABT6UGV7</accession>
<protein>
    <submittedName>
        <fullName evidence="1">Uncharacterized protein</fullName>
    </submittedName>
</protein>
<dbReference type="Proteomes" id="UP001159075">
    <property type="component" value="Unassembled WGS sequence"/>
</dbReference>
<dbReference type="RefSeq" id="WP_257749617.1">
    <property type="nucleotide sequence ID" value="NZ_JANLGK010000026.1"/>
</dbReference>
<name>A0ABT6UGV7_9GAMM</name>
<evidence type="ECO:0000313" key="1">
    <source>
        <dbReference type="EMBL" id="MDI5833706.1"/>
    </source>
</evidence>
<proteinExistence type="predicted"/>
<reference evidence="1 2" key="1">
    <citation type="submission" date="2022-09" db="EMBL/GenBank/DDBJ databases">
        <title>The outer-membrane cytochrome OmcA is essential for infection of Shewanella oneidensis by a zebrafish-associated bacteriophage.</title>
        <authorList>
            <person name="Grenfell A.W."/>
            <person name="Intile P."/>
            <person name="Mcfarlane J."/>
            <person name="Leung D."/>
            <person name="Abdalla K."/>
            <person name="Wold M."/>
            <person name="Kees E."/>
            <person name="Gralnick J."/>
        </authorList>
    </citation>
    <scope>NUCLEOTIDE SEQUENCE [LARGE SCALE GENOMIC DNA]</scope>
    <source>
        <strain evidence="1 2">NF-5</strain>
    </source>
</reference>
<comment type="caution">
    <text evidence="1">The sequence shown here is derived from an EMBL/GenBank/DDBJ whole genome shotgun (WGS) entry which is preliminary data.</text>
</comment>
<organism evidence="1 2">
    <name type="scientific">Shewanella xiamenensis</name>
    <dbReference type="NCBI Taxonomy" id="332186"/>
    <lineage>
        <taxon>Bacteria</taxon>
        <taxon>Pseudomonadati</taxon>
        <taxon>Pseudomonadota</taxon>
        <taxon>Gammaproteobacteria</taxon>
        <taxon>Alteromonadales</taxon>
        <taxon>Shewanellaceae</taxon>
        <taxon>Shewanella</taxon>
    </lineage>
</organism>
<dbReference type="EMBL" id="JAOTLW010000025">
    <property type="protein sequence ID" value="MDI5833706.1"/>
    <property type="molecule type" value="Genomic_DNA"/>
</dbReference>
<evidence type="ECO:0000313" key="2">
    <source>
        <dbReference type="Proteomes" id="UP001159075"/>
    </source>
</evidence>
<sequence length="98" mass="10825">MEIDSKLTQITGSFVLCSESGDYTFNDDCEIVKHPNGKPVLSNPETVYYESSAGEGKAKYWTDDLSKAHVFTSIDDAVSMLLSTHSTDFTTVIRQPVL</sequence>
<gene>
    <name evidence="1" type="ORF">ODY93_19155</name>
</gene>
<keyword evidence="2" id="KW-1185">Reference proteome</keyword>